<dbReference type="InterPro" id="IPR000195">
    <property type="entry name" value="Rab-GAP-TBC_dom"/>
</dbReference>
<dbReference type="Proteomes" id="UP000492820">
    <property type="component" value="Unassembled WGS sequence"/>
</dbReference>
<dbReference type="AlphaFoldDB" id="A0A068WW84"/>
<protein>
    <submittedName>
        <fullName evidence="5 7">Rab GTPase activating protein 1</fullName>
    </submittedName>
</protein>
<dbReference type="InterPro" id="IPR050302">
    <property type="entry name" value="Rab_GAP_TBC_domain"/>
</dbReference>
<accession>A0A068WW84</accession>
<dbReference type="SMART" id="SM00164">
    <property type="entry name" value="TBC"/>
    <property type="match status" value="1"/>
</dbReference>
<keyword evidence="1" id="KW-0343">GTPase activation</keyword>
<feature type="coiled-coil region" evidence="2">
    <location>
        <begin position="799"/>
        <end position="833"/>
    </location>
</feature>
<evidence type="ECO:0000259" key="4">
    <source>
        <dbReference type="PROSITE" id="PS50086"/>
    </source>
</evidence>
<reference evidence="5 6" key="1">
    <citation type="journal article" date="2013" name="Nature">
        <title>The genomes of four tapeworm species reveal adaptations to parasitism.</title>
        <authorList>
            <person name="Tsai I.J."/>
            <person name="Zarowiecki M."/>
            <person name="Holroyd N."/>
            <person name="Garciarrubio A."/>
            <person name="Sanchez-Flores A."/>
            <person name="Brooks K.L."/>
            <person name="Tracey A."/>
            <person name="Bobes R.J."/>
            <person name="Fragoso G."/>
            <person name="Sciutto E."/>
            <person name="Aslett M."/>
            <person name="Beasley H."/>
            <person name="Bennett H.M."/>
            <person name="Cai J."/>
            <person name="Camicia F."/>
            <person name="Clark R."/>
            <person name="Cucher M."/>
            <person name="De Silva N."/>
            <person name="Day T.A."/>
            <person name="Deplazes P."/>
            <person name="Estrada K."/>
            <person name="Fernandez C."/>
            <person name="Holland P.W."/>
            <person name="Hou J."/>
            <person name="Hu S."/>
            <person name="Huckvale T."/>
            <person name="Hung S.S."/>
            <person name="Kamenetzky L."/>
            <person name="Keane J.A."/>
            <person name="Kiss F."/>
            <person name="Koziol U."/>
            <person name="Lambert O."/>
            <person name="Liu K."/>
            <person name="Luo X."/>
            <person name="Luo Y."/>
            <person name="Macchiaroli N."/>
            <person name="Nichol S."/>
            <person name="Paps J."/>
            <person name="Parkinson J."/>
            <person name="Pouchkina-Stantcheva N."/>
            <person name="Riddiford N."/>
            <person name="Rosenzvit M."/>
            <person name="Salinas G."/>
            <person name="Wasmuth J.D."/>
            <person name="Zamanian M."/>
            <person name="Zheng Y."/>
            <person name="Cai X."/>
            <person name="Soberon X."/>
            <person name="Olson P.D."/>
            <person name="Laclette J.P."/>
            <person name="Brehm K."/>
            <person name="Berriman M."/>
            <person name="Garciarrubio A."/>
            <person name="Bobes R.J."/>
            <person name="Fragoso G."/>
            <person name="Sanchez-Flores A."/>
            <person name="Estrada K."/>
            <person name="Cevallos M.A."/>
            <person name="Morett E."/>
            <person name="Gonzalez V."/>
            <person name="Portillo T."/>
            <person name="Ochoa-Leyva A."/>
            <person name="Jose M.V."/>
            <person name="Sciutto E."/>
            <person name="Landa A."/>
            <person name="Jimenez L."/>
            <person name="Valdes V."/>
            <person name="Carrero J.C."/>
            <person name="Larralde C."/>
            <person name="Morales-Montor J."/>
            <person name="Limon-Lason J."/>
            <person name="Soberon X."/>
            <person name="Laclette J.P."/>
        </authorList>
    </citation>
    <scope>NUCLEOTIDE SEQUENCE [LARGE SCALE GENOMIC DNA]</scope>
</reference>
<feature type="region of interest" description="Disordered" evidence="3">
    <location>
        <begin position="238"/>
        <end position="264"/>
    </location>
</feature>
<dbReference type="Pfam" id="PF00566">
    <property type="entry name" value="RabGAP-TBC"/>
    <property type="match status" value="1"/>
</dbReference>
<gene>
    <name evidence="5" type="ORF">EgrG_000150400</name>
</gene>
<evidence type="ECO:0000256" key="1">
    <source>
        <dbReference type="ARBA" id="ARBA00022468"/>
    </source>
</evidence>
<proteinExistence type="predicted"/>
<dbReference type="FunFam" id="1.10.472.80:FF:000027">
    <property type="entry name" value="GTPase activating protein (Evi5)"/>
    <property type="match status" value="1"/>
</dbReference>
<dbReference type="Gene3D" id="1.10.8.270">
    <property type="entry name" value="putative rabgap domain of human tbc1 domain family member 14 like domains"/>
    <property type="match status" value="1"/>
</dbReference>
<dbReference type="PANTHER" id="PTHR47219">
    <property type="entry name" value="RAB GTPASE-ACTIVATING PROTEIN 1-LIKE"/>
    <property type="match status" value="1"/>
</dbReference>
<dbReference type="WBParaSite" id="EgrG_000150400">
    <property type="protein sequence ID" value="EgrG_000150400"/>
    <property type="gene ID" value="EgrG_000150400"/>
</dbReference>
<dbReference type="EMBL" id="LK028603">
    <property type="protein sequence ID" value="CDS24377.1"/>
    <property type="molecule type" value="Genomic_DNA"/>
</dbReference>
<dbReference type="GO" id="GO:0005096">
    <property type="term" value="F:GTPase activator activity"/>
    <property type="evidence" value="ECO:0007669"/>
    <property type="project" value="UniProtKB-KW"/>
</dbReference>
<evidence type="ECO:0000313" key="5">
    <source>
        <dbReference type="EMBL" id="CDS24377.1"/>
    </source>
</evidence>
<dbReference type="PANTHER" id="PTHR47219:SF22">
    <property type="entry name" value="RAB-GAP TBC DOMAIN-CONTAINING PROTEIN"/>
    <property type="match status" value="1"/>
</dbReference>
<feature type="domain" description="Rab-GAP TBC" evidence="4">
    <location>
        <begin position="368"/>
        <end position="553"/>
    </location>
</feature>
<reference evidence="5" key="2">
    <citation type="submission" date="2014-06" db="EMBL/GenBank/DDBJ databases">
        <authorList>
            <person name="Aslett M."/>
        </authorList>
    </citation>
    <scope>NUCLEOTIDE SEQUENCE</scope>
</reference>
<name>A0A068WW84_ECHGR</name>
<dbReference type="PROSITE" id="PS50086">
    <property type="entry name" value="TBC_RABGAP"/>
    <property type="match status" value="1"/>
</dbReference>
<keyword evidence="2" id="KW-0175">Coiled coil</keyword>
<evidence type="ECO:0000256" key="2">
    <source>
        <dbReference type="SAM" id="Coils"/>
    </source>
</evidence>
<dbReference type="OrthoDB" id="295078at2759"/>
<evidence type="ECO:0000313" key="7">
    <source>
        <dbReference type="WBParaSite" id="EgrG_000150400"/>
    </source>
</evidence>
<dbReference type="InterPro" id="IPR022164">
    <property type="entry name" value="Kinesin-like"/>
</dbReference>
<evidence type="ECO:0000313" key="6">
    <source>
        <dbReference type="Proteomes" id="UP000492820"/>
    </source>
</evidence>
<dbReference type="Gene3D" id="1.10.472.80">
    <property type="entry name" value="Ypt/Rab-GAP domain of gyp1p, domain 3"/>
    <property type="match status" value="1"/>
</dbReference>
<dbReference type="GO" id="GO:0031267">
    <property type="term" value="F:small GTPase binding"/>
    <property type="evidence" value="ECO:0007669"/>
    <property type="project" value="TreeGrafter"/>
</dbReference>
<evidence type="ECO:0000256" key="3">
    <source>
        <dbReference type="SAM" id="MobiDB-lite"/>
    </source>
</evidence>
<feature type="coiled-coil region" evidence="2">
    <location>
        <begin position="636"/>
        <end position="709"/>
    </location>
</feature>
<reference evidence="7" key="3">
    <citation type="submission" date="2020-10" db="UniProtKB">
        <authorList>
            <consortium name="WormBaseParasite"/>
        </authorList>
    </citation>
    <scope>IDENTIFICATION</scope>
</reference>
<dbReference type="InterPro" id="IPR035969">
    <property type="entry name" value="Rab-GAP_TBC_sf"/>
</dbReference>
<organism evidence="5">
    <name type="scientific">Echinococcus granulosus</name>
    <name type="common">Hydatid tapeworm</name>
    <dbReference type="NCBI Taxonomy" id="6210"/>
    <lineage>
        <taxon>Eukaryota</taxon>
        <taxon>Metazoa</taxon>
        <taxon>Spiralia</taxon>
        <taxon>Lophotrochozoa</taxon>
        <taxon>Platyhelminthes</taxon>
        <taxon>Cestoda</taxon>
        <taxon>Eucestoda</taxon>
        <taxon>Cyclophyllidea</taxon>
        <taxon>Taeniidae</taxon>
        <taxon>Echinococcus</taxon>
        <taxon>Echinococcus granulosus group</taxon>
    </lineage>
</organism>
<dbReference type="Gene3D" id="1.10.10.750">
    <property type="entry name" value="Ypt/Rab-GAP domain of gyp1p, domain 1"/>
    <property type="match status" value="1"/>
</dbReference>
<dbReference type="FunFam" id="1.10.8.270:FF:000001">
    <property type="entry name" value="TBC1 domain family member 1"/>
    <property type="match status" value="1"/>
</dbReference>
<dbReference type="SUPFAM" id="SSF47923">
    <property type="entry name" value="Ypt/Rab-GAP domain of gyp1p"/>
    <property type="match status" value="2"/>
</dbReference>
<sequence length="890" mass="99844">MARRTSTPSVMPELKAAPVLSSVPAVYKIGFRLHVDMREIDTKSLRGSISVQKEKPNVFKFHQNLDKILVIGVSQLDDNVDVPPLRVVKCPSIGLACGRYINASDVIQLATNLAPLPPDEAIALIPEASVFVAMAPWSPQVPQFEILNTVTDRERFVFFTVVCDLALEFVTKPIRLNCVFRAKILQKDAIFRLSTPRNPCCEDVSLVLIEEVDKEKNWINMNRFAIVSMSSPASESVRSVTTSAHVGTPKGSPRTGSGSPANQDLAAARDDTTLATDAESVLDDVVDDDEPLMSGNGGEDLGIITDDELLVAWSTLVTEWRARIQSSASSATSLPVPPSAESVVLRTGAEALPDGVLGRRVTQLVRRGIPHTMRKEIWQMLAGFQGADSGLTEVYRILLTKPCRFDVEIQRDLPRTFPAHDFFKDRAGQEILFQLTRAYALYDEAVGYCQGISFIAAALLLHLPEEQAFCLLVKIMFNYGTRLLFLKNCEGLFRCFYQFECLLRDQLPDVAKAFEDLGVKVHMFASQWFLTLFMAKFPLNLVFRIFDIFLAEGLIFIFKVMISLLRTSRSCLLSLDFEGTLKYFRVTLPKRYRSREACDQLIAMACSAKVSGSRLKRYAREWERIREAEANENSPVVALQREVWQLREHCGRLEKESESLADTVLSSKTEMQSIIDKLEDKVELLNQELMSVRHELVEKQEECTLLERDSTKVKEMFREALTKHDEQMGIITEYKTITANLSRRIEEEASQSSTQPKLSQVFVDVVLACNGTCRQALDERVPGWSSDSPTSNGVVVALESREGGEVEALRRRVKELELELARNKVNLVDAECARQELSHDLMIKTAELEELRNPTDVPFTHNARQWLAKKWTTATSRGNGNATVTATTTS</sequence>
<dbReference type="Pfam" id="PF12473">
    <property type="entry name" value="DUF3694"/>
    <property type="match status" value="1"/>
</dbReference>